<evidence type="ECO:0000259" key="4">
    <source>
        <dbReference type="Pfam" id="PF04500"/>
    </source>
</evidence>
<dbReference type="Proteomes" id="UP001162480">
    <property type="component" value="Chromosome 3"/>
</dbReference>
<proteinExistence type="predicted"/>
<dbReference type="AlphaFoldDB" id="A0AA36EZM7"/>
<keyword evidence="6" id="KW-1185">Reference proteome</keyword>
<organism evidence="5 6">
    <name type="scientific">Octopus vulgaris</name>
    <name type="common">Common octopus</name>
    <dbReference type="NCBI Taxonomy" id="6645"/>
    <lineage>
        <taxon>Eukaryota</taxon>
        <taxon>Metazoa</taxon>
        <taxon>Spiralia</taxon>
        <taxon>Lophotrochozoa</taxon>
        <taxon>Mollusca</taxon>
        <taxon>Cephalopoda</taxon>
        <taxon>Coleoidea</taxon>
        <taxon>Octopodiformes</taxon>
        <taxon>Octopoda</taxon>
        <taxon>Incirrata</taxon>
        <taxon>Octopodidae</taxon>
        <taxon>Octopus</taxon>
    </lineage>
</organism>
<keyword evidence="2" id="KW-0863">Zinc-finger</keyword>
<dbReference type="Pfam" id="PF04500">
    <property type="entry name" value="FLYWCH"/>
    <property type="match status" value="1"/>
</dbReference>
<accession>A0AA36EZM7</accession>
<protein>
    <recommendedName>
        <fullName evidence="4">FLYWCH-type domain-containing protein</fullName>
    </recommendedName>
</protein>
<evidence type="ECO:0000256" key="2">
    <source>
        <dbReference type="ARBA" id="ARBA00022771"/>
    </source>
</evidence>
<dbReference type="EMBL" id="OX597816">
    <property type="protein sequence ID" value="CAI9719149.1"/>
    <property type="molecule type" value="Genomic_DNA"/>
</dbReference>
<sequence>MATFITSEKNKRKLCDEEKHIYENNGVNSSKTKLYWHCERFYKGRRARIRTIFNSSIPEVIFSTGYHNHSASAHVNARKTVNSIKSELMRTGTVSSLEIIATAEQNLDEEARSLMQTIPKLSRNIRNWRQHA</sequence>
<evidence type="ECO:0000313" key="5">
    <source>
        <dbReference type="EMBL" id="CAI9719149.1"/>
    </source>
</evidence>
<feature type="domain" description="FLYWCH-type" evidence="4">
    <location>
        <begin position="4"/>
        <end position="69"/>
    </location>
</feature>
<reference evidence="5" key="1">
    <citation type="submission" date="2023-08" db="EMBL/GenBank/DDBJ databases">
        <authorList>
            <person name="Alioto T."/>
            <person name="Alioto T."/>
            <person name="Gomez Garrido J."/>
        </authorList>
    </citation>
    <scope>NUCLEOTIDE SEQUENCE</scope>
</reference>
<dbReference type="GO" id="GO:0008270">
    <property type="term" value="F:zinc ion binding"/>
    <property type="evidence" value="ECO:0007669"/>
    <property type="project" value="UniProtKB-KW"/>
</dbReference>
<keyword evidence="1" id="KW-0479">Metal-binding</keyword>
<gene>
    <name evidence="5" type="ORF">OCTVUL_1B018199</name>
</gene>
<evidence type="ECO:0000313" key="6">
    <source>
        <dbReference type="Proteomes" id="UP001162480"/>
    </source>
</evidence>
<dbReference type="Gene3D" id="2.20.25.240">
    <property type="match status" value="1"/>
</dbReference>
<evidence type="ECO:0000256" key="3">
    <source>
        <dbReference type="ARBA" id="ARBA00022833"/>
    </source>
</evidence>
<evidence type="ECO:0000256" key="1">
    <source>
        <dbReference type="ARBA" id="ARBA00022723"/>
    </source>
</evidence>
<keyword evidence="3" id="KW-0862">Zinc</keyword>
<dbReference type="InterPro" id="IPR007588">
    <property type="entry name" value="Znf_FLYWCH"/>
</dbReference>
<name>A0AA36EZM7_OCTVU</name>